<keyword evidence="2" id="KW-0472">Membrane</keyword>
<feature type="compositionally biased region" description="Basic and acidic residues" evidence="1">
    <location>
        <begin position="35"/>
        <end position="48"/>
    </location>
</feature>
<feature type="compositionally biased region" description="Basic and acidic residues" evidence="1">
    <location>
        <begin position="104"/>
        <end position="120"/>
    </location>
</feature>
<feature type="compositionally biased region" description="Polar residues" evidence="1">
    <location>
        <begin position="233"/>
        <end position="246"/>
    </location>
</feature>
<feature type="compositionally biased region" description="Polar residues" evidence="1">
    <location>
        <begin position="1"/>
        <end position="23"/>
    </location>
</feature>
<dbReference type="Proteomes" id="UP000266188">
    <property type="component" value="Unassembled WGS sequence"/>
</dbReference>
<feature type="compositionally biased region" description="Basic and acidic residues" evidence="1">
    <location>
        <begin position="137"/>
        <end position="147"/>
    </location>
</feature>
<feature type="region of interest" description="Disordered" evidence="1">
    <location>
        <begin position="1"/>
        <end position="190"/>
    </location>
</feature>
<feature type="compositionally biased region" description="Polar residues" evidence="1">
    <location>
        <begin position="792"/>
        <end position="802"/>
    </location>
</feature>
<feature type="region of interest" description="Disordered" evidence="1">
    <location>
        <begin position="516"/>
        <end position="628"/>
    </location>
</feature>
<name>A0A3A2ZJS0_9EURO</name>
<keyword evidence="2" id="KW-1133">Transmembrane helix</keyword>
<keyword evidence="4" id="KW-1185">Reference proteome</keyword>
<dbReference type="AlphaFoldDB" id="A0A3A2ZJS0"/>
<proteinExistence type="predicted"/>
<feature type="transmembrane region" description="Helical" evidence="2">
    <location>
        <begin position="1190"/>
        <end position="1213"/>
    </location>
</feature>
<protein>
    <submittedName>
        <fullName evidence="3">Uncharacterized protein</fullName>
    </submittedName>
</protein>
<dbReference type="EMBL" id="MVGC01000149">
    <property type="protein sequence ID" value="RJE22820.1"/>
    <property type="molecule type" value="Genomic_DNA"/>
</dbReference>
<evidence type="ECO:0000256" key="1">
    <source>
        <dbReference type="SAM" id="MobiDB-lite"/>
    </source>
</evidence>
<organism evidence="3 4">
    <name type="scientific">Aspergillus sclerotialis</name>
    <dbReference type="NCBI Taxonomy" id="2070753"/>
    <lineage>
        <taxon>Eukaryota</taxon>
        <taxon>Fungi</taxon>
        <taxon>Dikarya</taxon>
        <taxon>Ascomycota</taxon>
        <taxon>Pezizomycotina</taxon>
        <taxon>Eurotiomycetes</taxon>
        <taxon>Eurotiomycetidae</taxon>
        <taxon>Eurotiales</taxon>
        <taxon>Aspergillaceae</taxon>
        <taxon>Aspergillus</taxon>
        <taxon>Aspergillus subgen. Polypaecilum</taxon>
    </lineage>
</organism>
<gene>
    <name evidence="3" type="ORF">PHISCL_04839</name>
</gene>
<reference evidence="4" key="1">
    <citation type="submission" date="2017-02" db="EMBL/GenBank/DDBJ databases">
        <authorList>
            <person name="Tafer H."/>
            <person name="Lopandic K."/>
        </authorList>
    </citation>
    <scope>NUCLEOTIDE SEQUENCE [LARGE SCALE GENOMIC DNA]</scope>
    <source>
        <strain evidence="4">CBS 366.77</strain>
    </source>
</reference>
<evidence type="ECO:0000313" key="4">
    <source>
        <dbReference type="Proteomes" id="UP000266188"/>
    </source>
</evidence>
<feature type="region of interest" description="Disordered" evidence="1">
    <location>
        <begin position="649"/>
        <end position="735"/>
    </location>
</feature>
<feature type="compositionally biased region" description="Basic and acidic residues" evidence="1">
    <location>
        <begin position="826"/>
        <end position="838"/>
    </location>
</feature>
<accession>A0A3A2ZJS0</accession>
<feature type="compositionally biased region" description="Basic and acidic residues" evidence="1">
    <location>
        <begin position="592"/>
        <end position="601"/>
    </location>
</feature>
<feature type="compositionally biased region" description="Basic and acidic residues" evidence="1">
    <location>
        <begin position="619"/>
        <end position="628"/>
    </location>
</feature>
<feature type="compositionally biased region" description="Low complexity" evidence="1">
    <location>
        <begin position="700"/>
        <end position="716"/>
    </location>
</feature>
<evidence type="ECO:0000256" key="2">
    <source>
        <dbReference type="SAM" id="Phobius"/>
    </source>
</evidence>
<dbReference type="PANTHER" id="PTHR38426">
    <property type="entry name" value="MAINTENANCE OF TELOMERE CAPPING PROTEIN 4"/>
    <property type="match status" value="1"/>
</dbReference>
<dbReference type="InterPro" id="IPR038769">
    <property type="entry name" value="MTC4"/>
</dbReference>
<evidence type="ECO:0000313" key="3">
    <source>
        <dbReference type="EMBL" id="RJE22820.1"/>
    </source>
</evidence>
<feature type="compositionally biased region" description="Basic and acidic residues" evidence="1">
    <location>
        <begin position="155"/>
        <end position="176"/>
    </location>
</feature>
<feature type="compositionally biased region" description="Low complexity" evidence="1">
    <location>
        <begin position="49"/>
        <end position="61"/>
    </location>
</feature>
<feature type="region of interest" description="Disordered" evidence="1">
    <location>
        <begin position="209"/>
        <end position="246"/>
    </location>
</feature>
<dbReference type="STRING" id="2070753.A0A3A2ZJS0"/>
<dbReference type="PANTHER" id="PTHR38426:SF1">
    <property type="entry name" value="MAINTENANCE OF TELOMERE CAPPING PROTEIN 4"/>
    <property type="match status" value="1"/>
</dbReference>
<comment type="caution">
    <text evidence="3">The sequence shown here is derived from an EMBL/GenBank/DDBJ whole genome shotgun (WGS) entry which is preliminary data.</text>
</comment>
<dbReference type="OrthoDB" id="5034579at2759"/>
<keyword evidence="2" id="KW-0812">Transmembrane</keyword>
<feature type="region of interest" description="Disordered" evidence="1">
    <location>
        <begin position="747"/>
        <end position="1020"/>
    </location>
</feature>
<feature type="compositionally biased region" description="Low complexity" evidence="1">
    <location>
        <begin position="571"/>
        <end position="582"/>
    </location>
</feature>
<sequence length="1233" mass="135938">MSPQSDDPRTLYTTPPTAGSNTEPRPDPSNLNGGLDHRKDIQMAEDRMSGSLEGSTLGSSSRDGDRGGQGRGQRRTPSSGGFLLDSSFMPRSKSLRTGYHRPRRSEPDRREKEREKRAAPESEITVPKKKSFPWSWHKRESRGESHEAPASSSADARDVAPDESNAEHPAEEEQRESAPNIGTDQAATGLDKDSLHIVNLALNLSESRRRGNLGRSASSRVPAGKPVAYGDSHAQTYSGEVGQPQTRRPLSQVFPNDNARPLNPQQQQWMAREHRSVSNLLSEANDPDAVPVNISDSTLARAANARQHFELFAEYLRLLPSLPPLRSDMVGAADSTPLSNGTLSHTRSYNPLQSIRNRKIRFREKCPIDTDAEGWNNVEKVRQWVNDVEELSSHQSHSPVVCMKLPPFGKREDQDVAADVDMVGASPPASLRQISRNASSAKTPRPRFDWVISPAELLSDAAWVEEGQNKTKLIDKDGNHIYPDPSELVRGHSSLDAPSTQRRRYLMRDRLVNARAPRTPVSESRGSMNFDFKGVGRGRQRRRLSSPSGALRSSSASTKGIGVQRDRARMRSSSLSTASSMSDGYSPTRLNKSVDREKSPESHIPSFLGLTRHAPGKARHGDDRGDYIHSRTSLDAGLSLYQSKKGYARARPHEAKGSLSSGASIDDQYSPRMSLEAADTSPANSPAHAGYFPSITVNLSPPSSRSPSPSKKPFSRMIGPRHERMKSKHKQDGREYTQDNIAHAAALRKHDSPVSTGAIDHSGRLEPSPLPDRVSDAYQEDPSASDLHGPDNTGTQMSQPLQESKLRGFFKGGGKIAGIVGNEMSRVGDRILKKDPVGHSRKSSAAASDASGDSDVDDIEEAKSDKKSAQRTSLSPLPVFSEDRSLTSRRNSEKGAARPSDSSFLRSASPFRYDESKQVNTSELGSPRGRDRGPRDDEAHMGSPVASQRGKFDPHVSVHSPENGFAFSSLSHDKKRGQMRDPTAPFNLTRPPVTGLAQARASPGPSRGQNHRMSEASRSWSISDRSLTALADSGIPEKREIERTRALLLSSGIKAREINRRAQTVRDPPPEFLQSSVGPEESVPQVARIHEFDVAAQNLLKGFERSQHLFQQSIDRFPTSTSRPLRTQLNDLENLVNQSLSPRVRAVGDDAEDLSVQLHTTSTLAIKQVSDALDRGLRKRRRRLRWIRRAGFVVLEWALVGVLWWVWLIVMVFKLFRGVLRGAVSGIKWVLWL</sequence>
<feature type="compositionally biased region" description="Basic and acidic residues" evidence="1">
    <location>
        <begin position="928"/>
        <end position="940"/>
    </location>
</feature>
<feature type="compositionally biased region" description="Basic and acidic residues" evidence="1">
    <location>
        <begin position="881"/>
        <end position="896"/>
    </location>
</feature>
<feature type="compositionally biased region" description="Low complexity" evidence="1">
    <location>
        <begin position="545"/>
        <end position="557"/>
    </location>
</feature>